<reference evidence="1 2" key="1">
    <citation type="submission" date="2012-02" db="EMBL/GenBank/DDBJ databases">
        <title>Improved High-Quality Draft genome of Joostella marina DSM 19592.</title>
        <authorList>
            <consortium name="US DOE Joint Genome Institute (JGI-PGF)"/>
            <person name="Lucas S."/>
            <person name="Copeland A."/>
            <person name="Lapidus A."/>
            <person name="Bruce D."/>
            <person name="Goodwin L."/>
            <person name="Pitluck S."/>
            <person name="Peters L."/>
            <person name="Chertkov O."/>
            <person name="Ovchinnikova G."/>
            <person name="Kyrpides N."/>
            <person name="Mavromatis K."/>
            <person name="Detter J.C."/>
            <person name="Han C."/>
            <person name="Land M."/>
            <person name="Hauser L."/>
            <person name="Markowitz V."/>
            <person name="Cheng J.-F."/>
            <person name="Hugenholtz P."/>
            <person name="Woyke T."/>
            <person name="Wu D."/>
            <person name="Tindall B."/>
            <person name="Brambilla E."/>
            <person name="Klenk H.-P."/>
            <person name="Eisen J.A."/>
        </authorList>
    </citation>
    <scope>NUCLEOTIDE SEQUENCE [LARGE SCALE GENOMIC DNA]</scope>
    <source>
        <strain evidence="1 2">DSM 19592</strain>
    </source>
</reference>
<dbReference type="RefSeq" id="WP_008611991.1">
    <property type="nucleotide sequence ID" value="NZ_JH651379.1"/>
</dbReference>
<dbReference type="SUPFAM" id="SSF52833">
    <property type="entry name" value="Thioredoxin-like"/>
    <property type="match status" value="1"/>
</dbReference>
<dbReference type="eggNOG" id="ENOG5030HX5">
    <property type="taxonomic scope" value="Bacteria"/>
</dbReference>
<proteinExistence type="predicted"/>
<dbReference type="HOGENOM" id="CLU_113689_0_0_10"/>
<protein>
    <submittedName>
        <fullName evidence="1">Uncharacterized protein</fullName>
    </submittedName>
</protein>
<dbReference type="Proteomes" id="UP000004690">
    <property type="component" value="Unassembled WGS sequence"/>
</dbReference>
<gene>
    <name evidence="1" type="ORF">JoomaDRAFT_1722</name>
</gene>
<keyword evidence="2" id="KW-1185">Reference proteome</keyword>
<sequence>MKKYIVLGVLFILPIAVYLFFASGVNNFGKLPVLNEQVQDVSSFSSEGNKVSLHGKITVLGFLGQNVSSKKLNAFNLNQKIYKRFNGFKDFQFVFLSPEGTQEAVKGLKEELSPLADVSNWHFIFTSEENIASVFNSLQTPFSLNEDSYSPYVFIIDKEVNHRGRLIDDHTNRELYGYDATSVAVLNNKMIDDIKVLLAEYRMATKKNGVSDKESYLKYNKKSNEE</sequence>
<name>I3C536_9FLAO</name>
<dbReference type="InterPro" id="IPR036249">
    <property type="entry name" value="Thioredoxin-like_sf"/>
</dbReference>
<dbReference type="STRING" id="926559.JoomaDRAFT_1722"/>
<dbReference type="EMBL" id="JH651379">
    <property type="protein sequence ID" value="EIJ38729.1"/>
    <property type="molecule type" value="Genomic_DNA"/>
</dbReference>
<organism evidence="1 2">
    <name type="scientific">Galbibacter orientalis DSM 19592</name>
    <dbReference type="NCBI Taxonomy" id="926559"/>
    <lineage>
        <taxon>Bacteria</taxon>
        <taxon>Pseudomonadati</taxon>
        <taxon>Bacteroidota</taxon>
        <taxon>Flavobacteriia</taxon>
        <taxon>Flavobacteriales</taxon>
        <taxon>Flavobacteriaceae</taxon>
        <taxon>Galbibacter</taxon>
    </lineage>
</organism>
<dbReference type="OrthoDB" id="1437325at2"/>
<evidence type="ECO:0000313" key="1">
    <source>
        <dbReference type="EMBL" id="EIJ38729.1"/>
    </source>
</evidence>
<dbReference type="Gene3D" id="3.40.30.10">
    <property type="entry name" value="Glutaredoxin"/>
    <property type="match status" value="1"/>
</dbReference>
<evidence type="ECO:0000313" key="2">
    <source>
        <dbReference type="Proteomes" id="UP000004690"/>
    </source>
</evidence>
<accession>I3C536</accession>
<dbReference type="AlphaFoldDB" id="I3C536"/>